<evidence type="ECO:0000313" key="2">
    <source>
        <dbReference type="Proteomes" id="UP000308836"/>
    </source>
</evidence>
<dbReference type="EMBL" id="SRYG01000017">
    <property type="protein sequence ID" value="TGY65464.1"/>
    <property type="molecule type" value="Genomic_DNA"/>
</dbReference>
<keyword evidence="1" id="KW-0418">Kinase</keyword>
<dbReference type="EC" id="2.7.1.24" evidence="1"/>
<keyword evidence="1" id="KW-0808">Transferase</keyword>
<dbReference type="Proteomes" id="UP000308836">
    <property type="component" value="Unassembled WGS sequence"/>
</dbReference>
<accession>A0AC61R5W5</accession>
<comment type="caution">
    <text evidence="1">The sequence shown here is derived from an EMBL/GenBank/DDBJ whole genome shotgun (WGS) entry which is preliminary data.</text>
</comment>
<protein>
    <submittedName>
        <fullName evidence="1">Dephospho-CoA kinase</fullName>
        <ecNumber evidence="1">2.7.1.24</ecNumber>
    </submittedName>
</protein>
<proteinExistence type="predicted"/>
<evidence type="ECO:0000313" key="1">
    <source>
        <dbReference type="EMBL" id="TGY65464.1"/>
    </source>
</evidence>
<sequence>MPGSNRENQMERAEHVFLPALPGQKIIAITGTIGSGKSTVAKILASRYPVIDCDRVNAELLLPGSRAYDALRALPFVKVDDQGQIDKPAMAKAIFGDASKKAAVEGILHPRIFERVQAWILEQQAPVVFVEMPVLFEIGAECRFKTIWCVTCDEDVALQRLMEQRHFSREDAKARIASQWDARKKKAGSTVVIDNSASRQALQTKVAALMERLEASEKREN</sequence>
<keyword evidence="2" id="KW-1185">Reference proteome</keyword>
<name>A0AC61R5W5_9FIRM</name>
<organism evidence="1 2">
    <name type="scientific">Dubosiella muris</name>
    <dbReference type="NCBI Taxonomy" id="3038133"/>
    <lineage>
        <taxon>Bacteria</taxon>
        <taxon>Bacillati</taxon>
        <taxon>Bacillota</taxon>
        <taxon>Erysipelotrichia</taxon>
        <taxon>Erysipelotrichales</taxon>
        <taxon>Erysipelotrichaceae</taxon>
        <taxon>Dubosiella</taxon>
    </lineage>
</organism>
<reference evidence="1" key="1">
    <citation type="submission" date="2019-04" db="EMBL/GenBank/DDBJ databases">
        <title>Microbes associate with the intestines of laboratory mice.</title>
        <authorList>
            <person name="Navarre W."/>
            <person name="Wong E."/>
            <person name="Huang K."/>
            <person name="Tropini C."/>
            <person name="Ng K."/>
            <person name="Yu B."/>
        </authorList>
    </citation>
    <scope>NUCLEOTIDE SEQUENCE</scope>
    <source>
        <strain evidence="1">NM09_H32</strain>
    </source>
</reference>
<gene>
    <name evidence="1" type="ORF">E5336_08590</name>
</gene>